<protein>
    <submittedName>
        <fullName evidence="2">Uncharacterized protein</fullName>
    </submittedName>
</protein>
<dbReference type="EMBL" id="JAHRHJ020000003">
    <property type="protein sequence ID" value="KAH9321509.1"/>
    <property type="molecule type" value="Genomic_DNA"/>
</dbReference>
<accession>A0AA38GH34</accession>
<dbReference type="Proteomes" id="UP000824469">
    <property type="component" value="Unassembled WGS sequence"/>
</dbReference>
<sequence>ARLEAEIQRKSTKAALGTVGTSGPESAEKPPDGPHSKGTSRPWGCAGCERVNRLKVRKLTNCCAGSLGHLGCEYAKDAKEVK</sequence>
<dbReference type="AlphaFoldDB" id="A0AA38GH34"/>
<feature type="non-terminal residue" evidence="2">
    <location>
        <position position="1"/>
    </location>
</feature>
<feature type="compositionally biased region" description="Basic and acidic residues" evidence="1">
    <location>
        <begin position="26"/>
        <end position="35"/>
    </location>
</feature>
<evidence type="ECO:0000313" key="3">
    <source>
        <dbReference type="Proteomes" id="UP000824469"/>
    </source>
</evidence>
<comment type="caution">
    <text evidence="2">The sequence shown here is derived from an EMBL/GenBank/DDBJ whole genome shotgun (WGS) entry which is preliminary data.</text>
</comment>
<reference evidence="2 3" key="1">
    <citation type="journal article" date="2021" name="Nat. Plants">
        <title>The Taxus genome provides insights into paclitaxel biosynthesis.</title>
        <authorList>
            <person name="Xiong X."/>
            <person name="Gou J."/>
            <person name="Liao Q."/>
            <person name="Li Y."/>
            <person name="Zhou Q."/>
            <person name="Bi G."/>
            <person name="Li C."/>
            <person name="Du R."/>
            <person name="Wang X."/>
            <person name="Sun T."/>
            <person name="Guo L."/>
            <person name="Liang H."/>
            <person name="Lu P."/>
            <person name="Wu Y."/>
            <person name="Zhang Z."/>
            <person name="Ro D.K."/>
            <person name="Shang Y."/>
            <person name="Huang S."/>
            <person name="Yan J."/>
        </authorList>
    </citation>
    <scope>NUCLEOTIDE SEQUENCE [LARGE SCALE GENOMIC DNA]</scope>
    <source>
        <strain evidence="2">Ta-2019</strain>
    </source>
</reference>
<keyword evidence="3" id="KW-1185">Reference proteome</keyword>
<gene>
    <name evidence="2" type="ORF">KI387_016148</name>
</gene>
<name>A0AA38GH34_TAXCH</name>
<evidence type="ECO:0000313" key="2">
    <source>
        <dbReference type="EMBL" id="KAH9321509.1"/>
    </source>
</evidence>
<organism evidence="2 3">
    <name type="scientific">Taxus chinensis</name>
    <name type="common">Chinese yew</name>
    <name type="synonym">Taxus wallichiana var. chinensis</name>
    <dbReference type="NCBI Taxonomy" id="29808"/>
    <lineage>
        <taxon>Eukaryota</taxon>
        <taxon>Viridiplantae</taxon>
        <taxon>Streptophyta</taxon>
        <taxon>Embryophyta</taxon>
        <taxon>Tracheophyta</taxon>
        <taxon>Spermatophyta</taxon>
        <taxon>Pinopsida</taxon>
        <taxon>Pinidae</taxon>
        <taxon>Conifers II</taxon>
        <taxon>Cupressales</taxon>
        <taxon>Taxaceae</taxon>
        <taxon>Taxus</taxon>
    </lineage>
</organism>
<feature type="non-terminal residue" evidence="2">
    <location>
        <position position="82"/>
    </location>
</feature>
<feature type="region of interest" description="Disordered" evidence="1">
    <location>
        <begin position="1"/>
        <end position="43"/>
    </location>
</feature>
<evidence type="ECO:0000256" key="1">
    <source>
        <dbReference type="SAM" id="MobiDB-lite"/>
    </source>
</evidence>
<proteinExistence type="predicted"/>